<organism evidence="2 4">
    <name type="scientific">Adineta steineri</name>
    <dbReference type="NCBI Taxonomy" id="433720"/>
    <lineage>
        <taxon>Eukaryota</taxon>
        <taxon>Metazoa</taxon>
        <taxon>Spiralia</taxon>
        <taxon>Gnathifera</taxon>
        <taxon>Rotifera</taxon>
        <taxon>Eurotatoria</taxon>
        <taxon>Bdelloidea</taxon>
        <taxon>Adinetida</taxon>
        <taxon>Adinetidae</taxon>
        <taxon>Adineta</taxon>
    </lineage>
</organism>
<keyword evidence="1" id="KW-0732">Signal</keyword>
<dbReference type="Proteomes" id="UP000663860">
    <property type="component" value="Unassembled WGS sequence"/>
</dbReference>
<gene>
    <name evidence="2" type="ORF">IZO911_LOCUS44943</name>
    <name evidence="3" type="ORF">KXQ929_LOCUS27929</name>
</gene>
<comment type="caution">
    <text evidence="2">The sequence shown here is derived from an EMBL/GenBank/DDBJ whole genome shotgun (WGS) entry which is preliminary data.</text>
</comment>
<name>A0A815TBH5_9BILA</name>
<dbReference type="EMBL" id="CAJOBB010002699">
    <property type="protein sequence ID" value="CAF3991413.1"/>
    <property type="molecule type" value="Genomic_DNA"/>
</dbReference>
<sequence length="220" mass="25347">MLIINSLFPLAIFMLLPNAHNIYCLGNRDGFPAPYVLILTDENFTSTTERYDLLLVFFYMGGFRSRVSYKIYLRAIYTPPSDRKNLVHIAQFNCDNSNISQCTEKYGIHNYPTYRIYRYGQFHGEELDGTKTTIEEFDKFIKGLKDANAEPQQSHLSTDSTQTTGLKLEINTTTTTLPQIWQNNTRPTGFKDGVNKATANLPHHYLLLGLFMMLYKMTLQ</sequence>
<feature type="signal peptide" evidence="1">
    <location>
        <begin position="1"/>
        <end position="21"/>
    </location>
</feature>
<dbReference type="Gene3D" id="3.40.30.10">
    <property type="entry name" value="Glutaredoxin"/>
    <property type="match status" value="1"/>
</dbReference>
<evidence type="ECO:0000313" key="3">
    <source>
        <dbReference type="EMBL" id="CAF3991413.1"/>
    </source>
</evidence>
<protein>
    <recommendedName>
        <fullName evidence="5">Thioredoxin domain-containing protein</fullName>
    </recommendedName>
</protein>
<dbReference type="InterPro" id="IPR036249">
    <property type="entry name" value="Thioredoxin-like_sf"/>
</dbReference>
<dbReference type="AlphaFoldDB" id="A0A815TBH5"/>
<evidence type="ECO:0008006" key="5">
    <source>
        <dbReference type="Google" id="ProtNLM"/>
    </source>
</evidence>
<evidence type="ECO:0000313" key="4">
    <source>
        <dbReference type="Proteomes" id="UP000663860"/>
    </source>
</evidence>
<dbReference type="EMBL" id="CAJNOE010003175">
    <property type="protein sequence ID" value="CAF1499750.1"/>
    <property type="molecule type" value="Genomic_DNA"/>
</dbReference>
<dbReference type="SUPFAM" id="SSF52833">
    <property type="entry name" value="Thioredoxin-like"/>
    <property type="match status" value="1"/>
</dbReference>
<accession>A0A815TBH5</accession>
<dbReference type="Proteomes" id="UP000663868">
    <property type="component" value="Unassembled WGS sequence"/>
</dbReference>
<evidence type="ECO:0000313" key="2">
    <source>
        <dbReference type="EMBL" id="CAF1499750.1"/>
    </source>
</evidence>
<feature type="chain" id="PRO_5036228918" description="Thioredoxin domain-containing protein" evidence="1">
    <location>
        <begin position="22"/>
        <end position="220"/>
    </location>
</feature>
<evidence type="ECO:0000256" key="1">
    <source>
        <dbReference type="SAM" id="SignalP"/>
    </source>
</evidence>
<proteinExistence type="predicted"/>
<reference evidence="2" key="1">
    <citation type="submission" date="2021-02" db="EMBL/GenBank/DDBJ databases">
        <authorList>
            <person name="Nowell W R."/>
        </authorList>
    </citation>
    <scope>NUCLEOTIDE SEQUENCE</scope>
</reference>